<gene>
    <name evidence="1" type="ORF">RSSM_00063</name>
</gene>
<evidence type="ECO:0000313" key="1">
    <source>
        <dbReference type="EMBL" id="EMI58536.1"/>
    </source>
</evidence>
<name>M5UKZ7_9BACT</name>
<sequence>MPLTPTANIFDPIANCLAVPRVWRAQSLVGPELPLETVSRLGDLWFLRSVH</sequence>
<dbReference type="EMBL" id="ANOH01000003">
    <property type="protein sequence ID" value="EMI58536.1"/>
    <property type="molecule type" value="Genomic_DNA"/>
</dbReference>
<dbReference type="AlphaFoldDB" id="M5UKZ7"/>
<evidence type="ECO:0000313" key="2">
    <source>
        <dbReference type="Proteomes" id="UP000011885"/>
    </source>
</evidence>
<dbReference type="PATRIC" id="fig|1263870.3.peg.71"/>
<accession>M5UKZ7</accession>
<proteinExistence type="predicted"/>
<keyword evidence="2" id="KW-1185">Reference proteome</keyword>
<reference evidence="1 2" key="1">
    <citation type="journal article" date="2013" name="Mar. Genomics">
        <title>Expression of sulfatases in Rhodopirellula baltica and the diversity of sulfatases in the genus Rhodopirellula.</title>
        <authorList>
            <person name="Wegner C.E."/>
            <person name="Richter-Heitmann T."/>
            <person name="Klindworth A."/>
            <person name="Klockow C."/>
            <person name="Richter M."/>
            <person name="Achstetter T."/>
            <person name="Glockner F.O."/>
            <person name="Harder J."/>
        </authorList>
    </citation>
    <scope>NUCLEOTIDE SEQUENCE [LARGE SCALE GENOMIC DNA]</scope>
    <source>
        <strain evidence="1 2">SM41</strain>
    </source>
</reference>
<dbReference type="Proteomes" id="UP000011885">
    <property type="component" value="Unassembled WGS sequence"/>
</dbReference>
<organism evidence="1 2">
    <name type="scientific">Rhodopirellula sallentina SM41</name>
    <dbReference type="NCBI Taxonomy" id="1263870"/>
    <lineage>
        <taxon>Bacteria</taxon>
        <taxon>Pseudomonadati</taxon>
        <taxon>Planctomycetota</taxon>
        <taxon>Planctomycetia</taxon>
        <taxon>Pirellulales</taxon>
        <taxon>Pirellulaceae</taxon>
        <taxon>Rhodopirellula</taxon>
    </lineage>
</organism>
<comment type="caution">
    <text evidence="1">The sequence shown here is derived from an EMBL/GenBank/DDBJ whole genome shotgun (WGS) entry which is preliminary data.</text>
</comment>
<protein>
    <submittedName>
        <fullName evidence="1">Uncharacterized protein</fullName>
    </submittedName>
</protein>